<dbReference type="PROSITE" id="PS01091">
    <property type="entry name" value="TATD_3"/>
    <property type="match status" value="1"/>
</dbReference>
<dbReference type="GO" id="GO:0005829">
    <property type="term" value="C:cytosol"/>
    <property type="evidence" value="ECO:0007669"/>
    <property type="project" value="TreeGrafter"/>
</dbReference>
<keyword evidence="1 3" id="KW-0479">Metal-binding</keyword>
<protein>
    <submittedName>
        <fullName evidence="4">TatD family hydrolase</fullName>
    </submittedName>
</protein>
<dbReference type="PIRSF" id="PIRSF005902">
    <property type="entry name" value="DNase_TatD"/>
    <property type="match status" value="1"/>
</dbReference>
<dbReference type="InterPro" id="IPR018228">
    <property type="entry name" value="DNase_TatD-rel_CS"/>
</dbReference>
<sequence>MLFDTHAHYDDKRFDDDRDELLASMPENGVGLILNPGCDIETSKKAIEYAEKYSHVYAAVGIHPECIEEIELDSAMSELKTLALSSKRIKAIGEIGLDYYWVKEPELRAKQAELLRRQLALAKELNMPVIIHDRDAHADTLKIVEDFPEVKGVFHCYSGSTEMAKRLISLGYLISFTGVITYKNAKKAVEVVENIPLDKLMIETDSPYMSPEPFRGKRNSSLYVYRMAEAIANIKNIPLDEVINQTTENGKKLFNI</sequence>
<dbReference type="InterPro" id="IPR032466">
    <property type="entry name" value="Metal_Hydrolase"/>
</dbReference>
<dbReference type="PANTHER" id="PTHR46124:SF2">
    <property type="entry name" value="D-AMINOACYL-TRNA DEACYLASE"/>
    <property type="match status" value="1"/>
</dbReference>
<feature type="binding site" evidence="3">
    <location>
        <position position="155"/>
    </location>
    <ligand>
        <name>a divalent metal cation</name>
        <dbReference type="ChEBI" id="CHEBI:60240"/>
        <label>2</label>
    </ligand>
</feature>
<feature type="binding site" evidence="3">
    <location>
        <position position="94"/>
    </location>
    <ligand>
        <name>a divalent metal cation</name>
        <dbReference type="ChEBI" id="CHEBI:60240"/>
        <label>1</label>
    </ligand>
</feature>
<comment type="caution">
    <text evidence="4">The sequence shown here is derived from an EMBL/GenBank/DDBJ whole genome shotgun (WGS) entry which is preliminary data.</text>
</comment>
<evidence type="ECO:0000256" key="1">
    <source>
        <dbReference type="ARBA" id="ARBA00022723"/>
    </source>
</evidence>
<dbReference type="CDD" id="cd01310">
    <property type="entry name" value="TatD_DNAse"/>
    <property type="match status" value="1"/>
</dbReference>
<reference evidence="4" key="1">
    <citation type="journal article" date="2021" name="PeerJ">
        <title>Extensive microbial diversity within the chicken gut microbiome revealed by metagenomics and culture.</title>
        <authorList>
            <person name="Gilroy R."/>
            <person name="Ravi A."/>
            <person name="Getino M."/>
            <person name="Pursley I."/>
            <person name="Horton D.L."/>
            <person name="Alikhan N.F."/>
            <person name="Baker D."/>
            <person name="Gharbi K."/>
            <person name="Hall N."/>
            <person name="Watson M."/>
            <person name="Adriaenssens E.M."/>
            <person name="Foster-Nyarko E."/>
            <person name="Jarju S."/>
            <person name="Secka A."/>
            <person name="Antonio M."/>
            <person name="Oren A."/>
            <person name="Chaudhuri R.R."/>
            <person name="La Ragione R."/>
            <person name="Hildebrand F."/>
            <person name="Pallen M.J."/>
        </authorList>
    </citation>
    <scope>NUCLEOTIDE SEQUENCE</scope>
    <source>
        <strain evidence="4">CHK193-4272</strain>
    </source>
</reference>
<dbReference type="SUPFAM" id="SSF51556">
    <property type="entry name" value="Metallo-dependent hydrolases"/>
    <property type="match status" value="1"/>
</dbReference>
<evidence type="ECO:0000256" key="3">
    <source>
        <dbReference type="PIRSR" id="PIRSR005902-1"/>
    </source>
</evidence>
<evidence type="ECO:0000256" key="2">
    <source>
        <dbReference type="ARBA" id="ARBA00022801"/>
    </source>
</evidence>
<reference evidence="4" key="2">
    <citation type="submission" date="2021-04" db="EMBL/GenBank/DDBJ databases">
        <authorList>
            <person name="Gilroy R."/>
        </authorList>
    </citation>
    <scope>NUCLEOTIDE SEQUENCE</scope>
    <source>
        <strain evidence="4">CHK193-4272</strain>
    </source>
</reference>
<feature type="binding site" evidence="3">
    <location>
        <position position="6"/>
    </location>
    <ligand>
        <name>a divalent metal cation</name>
        <dbReference type="ChEBI" id="CHEBI:60240"/>
        <label>1</label>
    </ligand>
</feature>
<keyword evidence="2 4" id="KW-0378">Hydrolase</keyword>
<dbReference type="EMBL" id="DXIE01000057">
    <property type="protein sequence ID" value="HIV63046.1"/>
    <property type="molecule type" value="Genomic_DNA"/>
</dbReference>
<dbReference type="Pfam" id="PF01026">
    <property type="entry name" value="TatD_DNase"/>
    <property type="match status" value="1"/>
</dbReference>
<dbReference type="NCBIfam" id="TIGR00010">
    <property type="entry name" value="YchF/TatD family DNA exonuclease"/>
    <property type="match status" value="1"/>
</dbReference>
<name>A0A9D1TJ55_9FIRM</name>
<dbReference type="GO" id="GO:0016788">
    <property type="term" value="F:hydrolase activity, acting on ester bonds"/>
    <property type="evidence" value="ECO:0007669"/>
    <property type="project" value="InterPro"/>
</dbReference>
<evidence type="ECO:0000313" key="5">
    <source>
        <dbReference type="Proteomes" id="UP000886808"/>
    </source>
</evidence>
<feature type="binding site" evidence="3">
    <location>
        <position position="205"/>
    </location>
    <ligand>
        <name>a divalent metal cation</name>
        <dbReference type="ChEBI" id="CHEBI:60240"/>
        <label>1</label>
    </ligand>
</feature>
<dbReference type="FunFam" id="3.20.20.140:FF:000005">
    <property type="entry name" value="TatD family hydrolase"/>
    <property type="match status" value="1"/>
</dbReference>
<evidence type="ECO:0000313" key="4">
    <source>
        <dbReference type="EMBL" id="HIV63046.1"/>
    </source>
</evidence>
<proteinExistence type="predicted"/>
<feature type="binding site" evidence="3">
    <location>
        <position position="132"/>
    </location>
    <ligand>
        <name>a divalent metal cation</name>
        <dbReference type="ChEBI" id="CHEBI:60240"/>
        <label>2</label>
    </ligand>
</feature>
<feature type="binding site" evidence="3">
    <location>
        <position position="8"/>
    </location>
    <ligand>
        <name>a divalent metal cation</name>
        <dbReference type="ChEBI" id="CHEBI:60240"/>
        <label>1</label>
    </ligand>
</feature>
<dbReference type="Proteomes" id="UP000886808">
    <property type="component" value="Unassembled WGS sequence"/>
</dbReference>
<gene>
    <name evidence="4" type="ORF">H9746_09465</name>
</gene>
<dbReference type="InterPro" id="IPR001130">
    <property type="entry name" value="TatD-like"/>
</dbReference>
<dbReference type="PANTHER" id="PTHR46124">
    <property type="entry name" value="D-AMINOACYL-TRNA DEACYLASE"/>
    <property type="match status" value="1"/>
</dbReference>
<dbReference type="GO" id="GO:0004536">
    <property type="term" value="F:DNA nuclease activity"/>
    <property type="evidence" value="ECO:0007669"/>
    <property type="project" value="InterPro"/>
</dbReference>
<dbReference type="InterPro" id="IPR015991">
    <property type="entry name" value="TatD/YcfH-like"/>
</dbReference>
<dbReference type="GO" id="GO:0046872">
    <property type="term" value="F:metal ion binding"/>
    <property type="evidence" value="ECO:0007669"/>
    <property type="project" value="UniProtKB-KW"/>
</dbReference>
<dbReference type="AlphaFoldDB" id="A0A9D1TJ55"/>
<dbReference type="Gene3D" id="3.20.20.140">
    <property type="entry name" value="Metal-dependent hydrolases"/>
    <property type="match status" value="1"/>
</dbReference>
<accession>A0A9D1TJ55</accession>
<organism evidence="4 5">
    <name type="scientific">Candidatus Butyricicoccus avistercoris</name>
    <dbReference type="NCBI Taxonomy" id="2838518"/>
    <lineage>
        <taxon>Bacteria</taxon>
        <taxon>Bacillati</taxon>
        <taxon>Bacillota</taxon>
        <taxon>Clostridia</taxon>
        <taxon>Eubacteriales</taxon>
        <taxon>Butyricicoccaceae</taxon>
        <taxon>Butyricicoccus</taxon>
    </lineage>
</organism>